<comment type="similarity">
    <text evidence="2">Belongs to the sphingosine N-acyltransferase family.</text>
</comment>
<keyword evidence="3" id="KW-0808">Transferase</keyword>
<evidence type="ECO:0000313" key="13">
    <source>
        <dbReference type="EMBL" id="CAF9906478.1"/>
    </source>
</evidence>
<feature type="compositionally biased region" description="Polar residues" evidence="10">
    <location>
        <begin position="1096"/>
        <end position="1114"/>
    </location>
</feature>
<evidence type="ECO:0000256" key="4">
    <source>
        <dbReference type="ARBA" id="ARBA00022692"/>
    </source>
</evidence>
<feature type="transmembrane region" description="Helical" evidence="11">
    <location>
        <begin position="991"/>
        <end position="1008"/>
    </location>
</feature>
<evidence type="ECO:0000256" key="2">
    <source>
        <dbReference type="ARBA" id="ARBA00009808"/>
    </source>
</evidence>
<dbReference type="Pfam" id="PF01841">
    <property type="entry name" value="Transglut_core"/>
    <property type="match status" value="1"/>
</dbReference>
<feature type="region of interest" description="Disordered" evidence="10">
    <location>
        <begin position="1075"/>
        <end position="1144"/>
    </location>
</feature>
<evidence type="ECO:0000256" key="1">
    <source>
        <dbReference type="ARBA" id="ARBA00004477"/>
    </source>
</evidence>
<organism evidence="13 14">
    <name type="scientific">Gomphillus americanus</name>
    <dbReference type="NCBI Taxonomy" id="1940652"/>
    <lineage>
        <taxon>Eukaryota</taxon>
        <taxon>Fungi</taxon>
        <taxon>Dikarya</taxon>
        <taxon>Ascomycota</taxon>
        <taxon>Pezizomycotina</taxon>
        <taxon>Lecanoromycetes</taxon>
        <taxon>OSLEUM clade</taxon>
        <taxon>Ostropomycetidae</taxon>
        <taxon>Ostropales</taxon>
        <taxon>Graphidaceae</taxon>
        <taxon>Gomphilloideae</taxon>
        <taxon>Gomphillus</taxon>
    </lineage>
</organism>
<accession>A0A8H3EL42</accession>
<dbReference type="Pfam" id="PF03798">
    <property type="entry name" value="TRAM_LAG1_CLN8"/>
    <property type="match status" value="1"/>
</dbReference>
<keyword evidence="8" id="KW-0325">Glycoprotein</keyword>
<feature type="transmembrane region" description="Helical" evidence="11">
    <location>
        <begin position="752"/>
        <end position="774"/>
    </location>
</feature>
<evidence type="ECO:0000313" key="14">
    <source>
        <dbReference type="Proteomes" id="UP000664169"/>
    </source>
</evidence>
<evidence type="ECO:0000256" key="6">
    <source>
        <dbReference type="ARBA" id="ARBA00022989"/>
    </source>
</evidence>
<feature type="transmembrane region" description="Helical" evidence="11">
    <location>
        <begin position="863"/>
        <end position="881"/>
    </location>
</feature>
<dbReference type="Proteomes" id="UP000664169">
    <property type="component" value="Unassembled WGS sequence"/>
</dbReference>
<evidence type="ECO:0000256" key="11">
    <source>
        <dbReference type="SAM" id="Phobius"/>
    </source>
</evidence>
<dbReference type="OrthoDB" id="3053196at2759"/>
<feature type="compositionally biased region" description="Low complexity" evidence="10">
    <location>
        <begin position="109"/>
        <end position="123"/>
    </location>
</feature>
<sequence>MTETEEEPPQQLSIQARIAALKLDQVGKNPSTKSPPSLPNKPPTNRASSAVVLPTIGDSVGNEPNGGTLPPLPTRRDRPPPPSLPPRRETETPSLPPRRPSELDRRPSQESISSTISSISALSNGTTRTGQSRPSMDSGRIRAPIYDSNNPPPLPPSRRGQEKAVNGSAIITESIDKAISPKLPTNISVREIPRPVTANLPILPQRPSNNAIPALPVRAKGAAIPVLPTRPNLSTTSTSSAKPVLPQRSQTSEPRLPARRLPPPAIPSVSERSPSLPLRSVSQTNGTGVPPPIPNATRPDLSSLMATKPKKTASQPINHNITNSASRPITNNTSSQDVCLRCRDFSGPDQHAAQFPRQDVPYLGWLAEQLTSPFPSLTDKARAIFAWLHYNIAYDVDAFFNNNVQPSTPARTIESGLAVCEGYAGLFAALATTAGMEAIVVGGHGKGFGYEPLKAGEACPPKNFNHAWNAVKLDDGEWKLCDPCWGAGALNGNKYNKGFNPTQFTKTNEDFGLRHFPNDPKYWYRADGRSPTWEEYYVGDAGGEPVTVYSSLDEGFSHSSVSPKQFHISSNPNAHTGPTIRFQFQRVCTHYDPIRLGKGKPFLFVLQTGGANKEFVPFENDGMCWWVDISIRKIGKPGDDIVLVMVDTVGGHSAQGLTKDEYLLAHGRKAMSWKYCAKWQVASYTRMPRPRRKSSSLRGDPRGDTGAPAVSTLDGVMPALTPQASPRPSSTSLYRLSKRSKARSFLRRWKKLSLTHTWVNPLVLTLLILTLYFINPTETNPFRKAIFLSYPLDHDDPLIPQWARQEPSQPTYYGKGIADIAFVLFYTIVLSFTREVIMQLVLRPLAKSYGIRSRAKQSRFMEQAYTAIYFVVAGPLGLYVMSRTPVWYFNTDAFYEQFPHRSHDGWFKAYYLIEASYWAQQAIVLLLRLEAPRKDYFELVGHHIVTLALIALSYRFHFTYIGIAVYITHDISDFFLATAKTFNYIEARVTIPYFIFFMGVWAYMRHYLNLHFLWSVLTSFRTVGPFELNWETQQYKCWISQPITFTLLAALQLLNLFWFGFIVRIAYRAVSSNEAKDDRSDDDGTEAEEETKKTSPKSVSNGHIQERNPSTAIDSSGLEATPHMNGTVRTTRSKMKENAKVTAS</sequence>
<feature type="region of interest" description="Disordered" evidence="10">
    <location>
        <begin position="228"/>
        <end position="333"/>
    </location>
</feature>
<evidence type="ECO:0000256" key="3">
    <source>
        <dbReference type="ARBA" id="ARBA00022679"/>
    </source>
</evidence>
<dbReference type="EMBL" id="CAJPDQ010000003">
    <property type="protein sequence ID" value="CAF9906478.1"/>
    <property type="molecule type" value="Genomic_DNA"/>
</dbReference>
<dbReference type="PROSITE" id="PS50922">
    <property type="entry name" value="TLC"/>
    <property type="match status" value="1"/>
</dbReference>
<evidence type="ECO:0000256" key="9">
    <source>
        <dbReference type="PROSITE-ProRule" id="PRU00205"/>
    </source>
</evidence>
<feature type="compositionally biased region" description="Polar residues" evidence="10">
    <location>
        <begin position="124"/>
        <end position="135"/>
    </location>
</feature>
<dbReference type="SMART" id="SM00724">
    <property type="entry name" value="TLC"/>
    <property type="match status" value="1"/>
</dbReference>
<dbReference type="InterPro" id="IPR002931">
    <property type="entry name" value="Transglutaminase-like"/>
</dbReference>
<dbReference type="Gene3D" id="3.10.620.30">
    <property type="match status" value="1"/>
</dbReference>
<feature type="region of interest" description="Disordered" evidence="10">
    <location>
        <begin position="19"/>
        <end position="165"/>
    </location>
</feature>
<gene>
    <name evidence="13" type="ORF">GOMPHAMPRED_004729</name>
</gene>
<comment type="subcellular location">
    <subcellularLocation>
        <location evidence="1">Endoplasmic reticulum membrane</location>
        <topology evidence="1">Multi-pass membrane protein</topology>
    </subcellularLocation>
</comment>
<feature type="compositionally biased region" description="Acidic residues" evidence="10">
    <location>
        <begin position="1080"/>
        <end position="1089"/>
    </location>
</feature>
<reference evidence="13" key="1">
    <citation type="submission" date="2021-03" db="EMBL/GenBank/DDBJ databases">
        <authorList>
            <person name="Tagirdzhanova G."/>
        </authorList>
    </citation>
    <scope>NUCLEOTIDE SEQUENCE</scope>
</reference>
<keyword evidence="5" id="KW-0256">Endoplasmic reticulum</keyword>
<keyword evidence="4 9" id="KW-0812">Transmembrane</keyword>
<keyword evidence="14" id="KW-1185">Reference proteome</keyword>
<feature type="compositionally biased region" description="Polar residues" evidence="10">
    <location>
        <begin position="231"/>
        <end position="253"/>
    </location>
</feature>
<dbReference type="GO" id="GO:0050291">
    <property type="term" value="F:sphingosine N-acyltransferase activity"/>
    <property type="evidence" value="ECO:0007669"/>
    <property type="project" value="InterPro"/>
</dbReference>
<dbReference type="SUPFAM" id="SSF54001">
    <property type="entry name" value="Cysteine proteinases"/>
    <property type="match status" value="1"/>
</dbReference>
<dbReference type="PANTHER" id="PTHR12560:SF11">
    <property type="entry name" value="CERAMIDE SYNTHASE LAC1-RELATED"/>
    <property type="match status" value="1"/>
</dbReference>
<dbReference type="InterPro" id="IPR038765">
    <property type="entry name" value="Papain-like_cys_pep_sf"/>
</dbReference>
<evidence type="ECO:0000259" key="12">
    <source>
        <dbReference type="PROSITE" id="PS50922"/>
    </source>
</evidence>
<name>A0A8H3EL42_9LECA</name>
<feature type="compositionally biased region" description="Basic and acidic residues" evidence="10">
    <location>
        <begin position="1134"/>
        <end position="1144"/>
    </location>
</feature>
<feature type="compositionally biased region" description="Basic and acidic residues" evidence="10">
    <location>
        <begin position="99"/>
        <end position="108"/>
    </location>
</feature>
<keyword evidence="6 11" id="KW-1133">Transmembrane helix</keyword>
<feature type="domain" description="TLC" evidence="12">
    <location>
        <begin position="855"/>
        <end position="1071"/>
    </location>
</feature>
<dbReference type="GO" id="GO:0005789">
    <property type="term" value="C:endoplasmic reticulum membrane"/>
    <property type="evidence" value="ECO:0007669"/>
    <property type="project" value="UniProtKB-SubCell"/>
</dbReference>
<feature type="compositionally biased region" description="Polar residues" evidence="10">
    <location>
        <begin position="312"/>
        <end position="333"/>
    </location>
</feature>
<feature type="region of interest" description="Disordered" evidence="10">
    <location>
        <begin position="690"/>
        <end position="732"/>
    </location>
</feature>
<dbReference type="GO" id="GO:0046513">
    <property type="term" value="P:ceramide biosynthetic process"/>
    <property type="evidence" value="ECO:0007669"/>
    <property type="project" value="InterPro"/>
</dbReference>
<comment type="caution">
    <text evidence="13">The sequence shown here is derived from an EMBL/GenBank/DDBJ whole genome shotgun (WGS) entry which is preliminary data.</text>
</comment>
<feature type="compositionally biased region" description="Polar residues" evidence="10">
    <location>
        <begin position="722"/>
        <end position="732"/>
    </location>
</feature>
<dbReference type="InterPro" id="IPR016439">
    <property type="entry name" value="Lag1/Lac1-like"/>
</dbReference>
<feature type="transmembrane region" description="Helical" evidence="11">
    <location>
        <begin position="1043"/>
        <end position="1067"/>
    </location>
</feature>
<dbReference type="InterPro" id="IPR006634">
    <property type="entry name" value="TLC-dom"/>
</dbReference>
<dbReference type="PANTHER" id="PTHR12560">
    <property type="entry name" value="LONGEVITY ASSURANCE FACTOR 1 LAG1"/>
    <property type="match status" value="1"/>
</dbReference>
<dbReference type="AlphaFoldDB" id="A0A8H3EL42"/>
<evidence type="ECO:0000256" key="10">
    <source>
        <dbReference type="SAM" id="MobiDB-lite"/>
    </source>
</evidence>
<dbReference type="SMART" id="SM00460">
    <property type="entry name" value="TGc"/>
    <property type="match status" value="1"/>
</dbReference>
<protein>
    <recommendedName>
        <fullName evidence="12">TLC domain-containing protein</fullName>
    </recommendedName>
</protein>
<evidence type="ECO:0000256" key="7">
    <source>
        <dbReference type="ARBA" id="ARBA00023136"/>
    </source>
</evidence>
<proteinExistence type="inferred from homology"/>
<keyword evidence="7 9" id="KW-0472">Membrane</keyword>
<evidence type="ECO:0000256" key="5">
    <source>
        <dbReference type="ARBA" id="ARBA00022824"/>
    </source>
</evidence>
<evidence type="ECO:0000256" key="8">
    <source>
        <dbReference type="ARBA" id="ARBA00023180"/>
    </source>
</evidence>